<dbReference type="GO" id="GO:0005975">
    <property type="term" value="P:carbohydrate metabolic process"/>
    <property type="evidence" value="ECO:0007669"/>
    <property type="project" value="InterPro"/>
</dbReference>
<feature type="domain" description="Polysaccharide lyase family 8 central" evidence="7">
    <location>
        <begin position="590"/>
        <end position="843"/>
    </location>
</feature>
<accession>A0A2U0SPZ6</accession>
<keyword evidence="6" id="KW-0732">Signal</keyword>
<dbReference type="GO" id="GO:0034000">
    <property type="term" value="F:chondroitin-sulfate-ABC endolyase activity"/>
    <property type="evidence" value="ECO:0007669"/>
    <property type="project" value="InterPro"/>
</dbReference>
<dbReference type="Gene3D" id="2.60.220.10">
    <property type="entry name" value="Polysaccharide lyase family 8-like, C-terminal"/>
    <property type="match status" value="1"/>
</dbReference>
<evidence type="ECO:0000256" key="2">
    <source>
        <dbReference type="ARBA" id="ARBA00023239"/>
    </source>
</evidence>
<dbReference type="PIRSF" id="PIRSF034515">
    <property type="entry name" value="Chondroitinase"/>
    <property type="match status" value="1"/>
</dbReference>
<evidence type="ECO:0000259" key="10">
    <source>
        <dbReference type="Pfam" id="PF09093"/>
    </source>
</evidence>
<proteinExistence type="inferred from homology"/>
<organism evidence="11 12">
    <name type="scientific">Alitibacter langaaensis DSM 22999</name>
    <dbReference type="NCBI Taxonomy" id="1122935"/>
    <lineage>
        <taxon>Bacteria</taxon>
        <taxon>Pseudomonadati</taxon>
        <taxon>Pseudomonadota</taxon>
        <taxon>Gammaproteobacteria</taxon>
        <taxon>Pasteurellales</taxon>
        <taxon>Pasteurellaceae</taxon>
        <taxon>Alitibacter</taxon>
    </lineage>
</organism>
<dbReference type="GO" id="GO:0006027">
    <property type="term" value="P:glycosaminoglycan catabolic process"/>
    <property type="evidence" value="ECO:0007669"/>
    <property type="project" value="InterPro"/>
</dbReference>
<dbReference type="GO" id="GO:0042597">
    <property type="term" value="C:periplasmic space"/>
    <property type="evidence" value="ECO:0007669"/>
    <property type="project" value="TreeGrafter"/>
</dbReference>
<feature type="active site" description="Proton acceptor" evidence="4">
    <location>
        <position position="355"/>
    </location>
</feature>
<dbReference type="Pfam" id="PF09093">
    <property type="entry name" value="Lyase_catalyt"/>
    <property type="match status" value="1"/>
</dbReference>
<sequence length="999" mass="111824">MKLASFPRLTLLASCLIAASASAENYVWDFFETEKLPSNLTVDAGQVEPSQLRYKDGKQSLRWQFQPDGKLVFNQNMDLSTDDDVLPQTFLLWIYNEKAIKSPLKFAFEDKGSVKKSFQINLDFVGWRGIAVPFRDMQGEKVSALDKLVIQAPNTAGTLYLDQLLFNVPVDNREPIPDYQAPFVNLKINTAANKHWNALLMYDQMFAKQYPNLDFSSAFQADKNSASIYQRFETVLKVGEKKPSAADVEGILKKYAAFNIHEKDGVIQGAMVDFPARQKFMKNNRTFDKATQDFLLTSNSMRDIGKVMLESARALRSDALTTEQRQQLEAQFLLTTRYLFDQGMVRGSGIQIVSHMGYQNREMFDAWFLMRDLLAKEGLLEQAQGAMAWFTGMGRILEPDAQIVDTNVDILNTQLQWILKSILLLPDEKQRSALLNQFSHWLTLSILQSQGVGGGFKPDGSIFHHSQHYVAYAKDAFGGLAPLVYAINNSPYALSKAAKARLDDVLYKMWIYTKDREIPIVLSGRHPTGKFNVSPEPFKWFALAGDNGEKINRTFAGIYAAMTQKAEFEGVPAANEPVGAWAMNYASMVVQRRHVDDPKLSWLAIARGFSRYLVGNESYDKNNRYGRYMSYGALEIIPDHFANRGYRYDGWDWNRFPGTTAIRLPYPDLKAQLLQLPAAGLEEMLLSTETYAGGTDLNNNSMYAMKLRGHSKYQQESFFAKKSYFLFDNQIVALGSDIQSDDGKHHTETTLFQHNVADHKAAIVNGESIAKLGTTKTLTSPAVLSDPAGNRYYVGEGQNIVFSYQTQESVDDRDDKPTKGDFATAVIDHGTAPKNGQYEYAILIAPKAEQKADYQKLAQTSDLHAVRDNHSGQEGYAYFEAAQQDVGGIVLGADKPLMAMAQKGEGALELSIVNPDFAFYQGTEADQVKDGKQAEVSIYSREWRKVPSQAQQSTLTVKGKWKLEKANQCASAQVKGDTTLVTTNTVDATPCKVKLVAVK</sequence>
<comment type="function">
    <text evidence="3">Broad-specificity glycosaminoglycan lyase.</text>
</comment>
<evidence type="ECO:0000256" key="5">
    <source>
        <dbReference type="PIRSR" id="PIRSR034515-3"/>
    </source>
</evidence>
<keyword evidence="2 3" id="KW-0456">Lyase</keyword>
<dbReference type="InterPro" id="IPR011013">
    <property type="entry name" value="Gal_mutarotase_sf_dom"/>
</dbReference>
<dbReference type="InterPro" id="IPR008979">
    <property type="entry name" value="Galactose-bd-like_sf"/>
</dbReference>
<dbReference type="GO" id="GO:0030246">
    <property type="term" value="F:carbohydrate binding"/>
    <property type="evidence" value="ECO:0007669"/>
    <property type="project" value="InterPro"/>
</dbReference>
<evidence type="ECO:0000313" key="11">
    <source>
        <dbReference type="EMBL" id="PVX33419.1"/>
    </source>
</evidence>
<dbReference type="OrthoDB" id="6394136at2"/>
<evidence type="ECO:0000256" key="4">
    <source>
        <dbReference type="PIRSR" id="PIRSR034515-1"/>
    </source>
</evidence>
<protein>
    <recommendedName>
        <fullName evidence="3">Chondroitin sulfate ABC lyase</fullName>
    </recommendedName>
    <alternativeName>
        <fullName evidence="3">Chondroitin ABC eliminase</fullName>
    </alternativeName>
    <alternativeName>
        <fullName evidence="3">Chondroitin ABC lyase</fullName>
    </alternativeName>
    <alternativeName>
        <fullName evidence="3">Chondroitinase ABC</fullName>
    </alternativeName>
</protein>
<dbReference type="Gene3D" id="2.70.98.10">
    <property type="match status" value="1"/>
</dbReference>
<dbReference type="Gene3D" id="1.50.10.100">
    <property type="entry name" value="Chondroitin AC/alginate lyase"/>
    <property type="match status" value="1"/>
</dbReference>
<dbReference type="PANTHER" id="PTHR37322">
    <property type="match status" value="1"/>
</dbReference>
<keyword evidence="5" id="KW-0106">Calcium</keyword>
<feature type="signal peptide" evidence="6">
    <location>
        <begin position="1"/>
        <end position="23"/>
    </location>
</feature>
<dbReference type="SUPFAM" id="SSF48230">
    <property type="entry name" value="Chondroitin AC/alginate lyase"/>
    <property type="match status" value="1"/>
</dbReference>
<gene>
    <name evidence="11" type="ORF">C8D76_1082</name>
</gene>
<feature type="domain" description="Polysaccharide lyase family 8 C-terminal" evidence="8">
    <location>
        <begin position="857"/>
        <end position="915"/>
    </location>
</feature>
<evidence type="ECO:0000259" key="9">
    <source>
        <dbReference type="Pfam" id="PF09092"/>
    </source>
</evidence>
<dbReference type="InterPro" id="IPR008929">
    <property type="entry name" value="Chondroitin_lyas"/>
</dbReference>
<dbReference type="InterPro" id="IPR011071">
    <property type="entry name" value="Lyase_8-like_C"/>
</dbReference>
<name>A0A2U0SPZ6_9PAST</name>
<keyword evidence="12" id="KW-1185">Reference proteome</keyword>
<dbReference type="GO" id="GO:0046872">
    <property type="term" value="F:metal ion binding"/>
    <property type="evidence" value="ECO:0007669"/>
    <property type="project" value="UniProtKB-KW"/>
</dbReference>
<dbReference type="SUPFAM" id="SSF49863">
    <property type="entry name" value="Hyaluronate lyase-like, C-terminal domain"/>
    <property type="match status" value="1"/>
</dbReference>
<keyword evidence="3" id="KW-0119">Carbohydrate metabolism</keyword>
<feature type="active site" description="Proton donor" evidence="4">
    <location>
        <position position="472"/>
    </location>
</feature>
<evidence type="ECO:0000259" key="7">
    <source>
        <dbReference type="Pfam" id="PF02278"/>
    </source>
</evidence>
<dbReference type="Pfam" id="PF02884">
    <property type="entry name" value="Lyase_8_C"/>
    <property type="match status" value="1"/>
</dbReference>
<comment type="caution">
    <text evidence="11">The sequence shown here is derived from an EMBL/GenBank/DDBJ whole genome shotgun (WGS) entry which is preliminary data.</text>
</comment>
<dbReference type="EMBL" id="QENU01000008">
    <property type="protein sequence ID" value="PVX33419.1"/>
    <property type="molecule type" value="Genomic_DNA"/>
</dbReference>
<dbReference type="Proteomes" id="UP000245909">
    <property type="component" value="Unassembled WGS sequence"/>
</dbReference>
<feature type="active site" description="Proton acceptor" evidence="4">
    <location>
        <position position="465"/>
    </location>
</feature>
<dbReference type="InterPro" id="IPR039174">
    <property type="entry name" value="Chondroitin_ABC_lyase"/>
</dbReference>
<reference evidence="11 12" key="1">
    <citation type="submission" date="2018-05" db="EMBL/GenBank/DDBJ databases">
        <title>Genomic Encyclopedia of Type Strains, Phase IV (KMG-IV): sequencing the most valuable type-strain genomes for metagenomic binning, comparative biology and taxonomic classification.</title>
        <authorList>
            <person name="Goeker M."/>
        </authorList>
    </citation>
    <scope>NUCLEOTIDE SEQUENCE [LARGE SCALE GENOMIC DNA]</scope>
    <source>
        <strain evidence="11 12">DSM 22999</strain>
    </source>
</reference>
<dbReference type="Pfam" id="PF09092">
    <property type="entry name" value="Lyase_N"/>
    <property type="match status" value="1"/>
</dbReference>
<dbReference type="GO" id="GO:0005576">
    <property type="term" value="C:extracellular region"/>
    <property type="evidence" value="ECO:0007669"/>
    <property type="project" value="InterPro"/>
</dbReference>
<feature type="domain" description="Lyase catalytic" evidence="10">
    <location>
        <begin position="223"/>
        <end position="565"/>
    </location>
</feature>
<feature type="binding site" evidence="5">
    <location>
        <position position="32"/>
    </location>
    <ligand>
        <name>Ca(2+)</name>
        <dbReference type="ChEBI" id="CHEBI:29108"/>
    </ligand>
</feature>
<dbReference type="InterPro" id="IPR015176">
    <property type="entry name" value="Lyase_N"/>
</dbReference>
<dbReference type="InterPro" id="IPR014718">
    <property type="entry name" value="GH-type_carb-bd"/>
</dbReference>
<dbReference type="SUPFAM" id="SSF49785">
    <property type="entry name" value="Galactose-binding domain-like"/>
    <property type="match status" value="1"/>
</dbReference>
<dbReference type="PANTHER" id="PTHR37322:SF3">
    <property type="entry name" value="CHONDROITIN SULFATE ABC EXOLYASE"/>
    <property type="match status" value="1"/>
</dbReference>
<feature type="binding site" evidence="5">
    <location>
        <position position="162"/>
    </location>
    <ligand>
        <name>Ca(2+)</name>
        <dbReference type="ChEBI" id="CHEBI:29108"/>
    </ligand>
</feature>
<dbReference type="AlphaFoldDB" id="A0A2U0SPZ6"/>
<evidence type="ECO:0000256" key="6">
    <source>
        <dbReference type="SAM" id="SignalP"/>
    </source>
</evidence>
<evidence type="ECO:0000256" key="3">
    <source>
        <dbReference type="PIRNR" id="PIRNR034515"/>
    </source>
</evidence>
<feature type="domain" description="Lyase N-terminal" evidence="9">
    <location>
        <begin position="31"/>
        <end position="183"/>
    </location>
</feature>
<evidence type="ECO:0000259" key="8">
    <source>
        <dbReference type="Pfam" id="PF02884"/>
    </source>
</evidence>
<dbReference type="Pfam" id="PF02278">
    <property type="entry name" value="Lyase_8"/>
    <property type="match status" value="1"/>
</dbReference>
<dbReference type="Gene3D" id="2.60.120.430">
    <property type="entry name" value="Galactose-binding lectin"/>
    <property type="match status" value="1"/>
</dbReference>
<dbReference type="InterPro" id="IPR004103">
    <property type="entry name" value="Lyase_8_C"/>
</dbReference>
<dbReference type="InterPro" id="IPR003159">
    <property type="entry name" value="Lyase_8_central_dom"/>
</dbReference>
<comment type="similarity">
    <text evidence="1 3">Belongs to the polysaccharide lyase 8 family.</text>
</comment>
<dbReference type="RefSeq" id="WP_116631948.1">
    <property type="nucleotide sequence ID" value="NZ_QENU01000008.1"/>
</dbReference>
<dbReference type="InterPro" id="IPR015177">
    <property type="entry name" value="Lyase_catalyt"/>
</dbReference>
<feature type="binding site" evidence="5">
    <location>
        <position position="56"/>
    </location>
    <ligand>
        <name>Ca(2+)</name>
        <dbReference type="ChEBI" id="CHEBI:29108"/>
    </ligand>
</feature>
<evidence type="ECO:0000313" key="12">
    <source>
        <dbReference type="Proteomes" id="UP000245909"/>
    </source>
</evidence>
<dbReference type="InterPro" id="IPR024200">
    <property type="entry name" value="Chondroitinase_ABC_I"/>
</dbReference>
<dbReference type="SUPFAM" id="SSF74650">
    <property type="entry name" value="Galactose mutarotase-like"/>
    <property type="match status" value="1"/>
</dbReference>
<feature type="chain" id="PRO_5015594616" description="Chondroitin sulfate ABC lyase" evidence="6">
    <location>
        <begin position="24"/>
        <end position="999"/>
    </location>
</feature>
<evidence type="ECO:0000256" key="1">
    <source>
        <dbReference type="ARBA" id="ARBA00006699"/>
    </source>
</evidence>
<keyword evidence="5" id="KW-0479">Metal-binding</keyword>